<dbReference type="EMBL" id="CVRF01000002">
    <property type="protein sequence ID" value="CRK85753.1"/>
    <property type="molecule type" value="Genomic_DNA"/>
</dbReference>
<dbReference type="GO" id="GO:0110051">
    <property type="term" value="P:metabolite repair"/>
    <property type="evidence" value="ECO:0007669"/>
    <property type="project" value="TreeGrafter"/>
</dbReference>
<dbReference type="AlphaFoldDB" id="A0A0M6W7D8"/>
<feature type="domain" description="YjeF C-terminal" evidence="7">
    <location>
        <begin position="9"/>
        <end position="278"/>
    </location>
</feature>
<name>A0A0M6W7D8_9GAMM</name>
<dbReference type="STRING" id="1715285.SOFFGTOCOR_0330"/>
<evidence type="ECO:0000313" key="9">
    <source>
        <dbReference type="Proteomes" id="UP000242301"/>
    </source>
</evidence>
<dbReference type="Gene3D" id="3.40.1190.20">
    <property type="match status" value="1"/>
</dbReference>
<feature type="binding site" evidence="6">
    <location>
        <position position="151"/>
    </location>
    <ligand>
        <name>(6S)-NADPHX</name>
        <dbReference type="ChEBI" id="CHEBI:64076"/>
    </ligand>
</feature>
<dbReference type="Proteomes" id="UP000242301">
    <property type="component" value="Unassembled WGS sequence"/>
</dbReference>
<evidence type="ECO:0000256" key="1">
    <source>
        <dbReference type="ARBA" id="ARBA00022741"/>
    </source>
</evidence>
<dbReference type="PANTHER" id="PTHR12592:SF0">
    <property type="entry name" value="ATP-DEPENDENT (S)-NAD(P)H-HYDRATE DEHYDRATASE"/>
    <property type="match status" value="1"/>
</dbReference>
<organism evidence="8 9">
    <name type="scientific">Candidatus Providencia siddallii</name>
    <dbReference type="NCBI Taxonomy" id="1715285"/>
    <lineage>
        <taxon>Bacteria</taxon>
        <taxon>Pseudomonadati</taxon>
        <taxon>Pseudomonadota</taxon>
        <taxon>Gammaproteobacteria</taxon>
        <taxon>Enterobacterales</taxon>
        <taxon>Morganellaceae</taxon>
        <taxon>Providencia</taxon>
    </lineage>
</organism>
<dbReference type="PROSITE" id="PS51383">
    <property type="entry name" value="YJEF_C_3"/>
    <property type="match status" value="1"/>
</dbReference>
<comment type="cofactor">
    <cofactor evidence="6">
        <name>Mg(2+)</name>
        <dbReference type="ChEBI" id="CHEBI:18420"/>
    </cofactor>
</comment>
<dbReference type="GO" id="GO:0052855">
    <property type="term" value="F:ADP-dependent NAD(P)H-hydrate dehydratase activity"/>
    <property type="evidence" value="ECO:0007669"/>
    <property type="project" value="UniProtKB-UniRule"/>
</dbReference>
<comment type="catalytic activity">
    <reaction evidence="6">
        <text>(6S)-NADPHX + ADP = AMP + phosphate + NADPH + H(+)</text>
        <dbReference type="Rhea" id="RHEA:32235"/>
        <dbReference type="ChEBI" id="CHEBI:15378"/>
        <dbReference type="ChEBI" id="CHEBI:43474"/>
        <dbReference type="ChEBI" id="CHEBI:57783"/>
        <dbReference type="ChEBI" id="CHEBI:64076"/>
        <dbReference type="ChEBI" id="CHEBI:456215"/>
        <dbReference type="ChEBI" id="CHEBI:456216"/>
        <dbReference type="EC" id="4.2.1.136"/>
    </reaction>
</comment>
<dbReference type="NCBIfam" id="TIGR00196">
    <property type="entry name" value="yjeF_cterm"/>
    <property type="match status" value="1"/>
</dbReference>
<comment type="catalytic activity">
    <reaction evidence="6">
        <text>(6S)-NADHX + ADP = AMP + phosphate + NADH + H(+)</text>
        <dbReference type="Rhea" id="RHEA:32223"/>
        <dbReference type="ChEBI" id="CHEBI:15378"/>
        <dbReference type="ChEBI" id="CHEBI:43474"/>
        <dbReference type="ChEBI" id="CHEBI:57945"/>
        <dbReference type="ChEBI" id="CHEBI:64074"/>
        <dbReference type="ChEBI" id="CHEBI:456215"/>
        <dbReference type="ChEBI" id="CHEBI:456216"/>
        <dbReference type="EC" id="4.2.1.136"/>
    </reaction>
</comment>
<dbReference type="HAMAP" id="MF_01965">
    <property type="entry name" value="NADHX_dehydratase"/>
    <property type="match status" value="1"/>
</dbReference>
<dbReference type="InterPro" id="IPR000631">
    <property type="entry name" value="CARKD"/>
</dbReference>
<evidence type="ECO:0000256" key="3">
    <source>
        <dbReference type="ARBA" id="ARBA00022857"/>
    </source>
</evidence>
<dbReference type="SUPFAM" id="SSF53613">
    <property type="entry name" value="Ribokinase-like"/>
    <property type="match status" value="1"/>
</dbReference>
<dbReference type="PANTHER" id="PTHR12592">
    <property type="entry name" value="ATP-DEPENDENT (S)-NAD(P)H-HYDRATE DEHYDRATASE FAMILY MEMBER"/>
    <property type="match status" value="1"/>
</dbReference>
<evidence type="ECO:0000313" key="8">
    <source>
        <dbReference type="EMBL" id="CRK85753.1"/>
    </source>
</evidence>
<dbReference type="InterPro" id="IPR029056">
    <property type="entry name" value="Ribokinase-like"/>
</dbReference>
<keyword evidence="2 6" id="KW-0067">ATP-binding</keyword>
<accession>A0A0M6W7D8</accession>
<dbReference type="EC" id="4.2.1.136" evidence="6"/>
<evidence type="ECO:0000256" key="6">
    <source>
        <dbReference type="HAMAP-Rule" id="MF_01965"/>
    </source>
</evidence>
<feature type="binding site" evidence="6">
    <location>
        <position position="44"/>
    </location>
    <ligand>
        <name>(6S)-NADPHX</name>
        <dbReference type="ChEBI" id="CHEBI:64076"/>
    </ligand>
</feature>
<proteinExistence type="inferred from homology"/>
<evidence type="ECO:0000259" key="7">
    <source>
        <dbReference type="PROSITE" id="PS51383"/>
    </source>
</evidence>
<feature type="binding site" evidence="6">
    <location>
        <position position="218"/>
    </location>
    <ligand>
        <name>(6S)-NADPHX</name>
        <dbReference type="ChEBI" id="CHEBI:64076"/>
    </ligand>
</feature>
<comment type="subunit">
    <text evidence="6">Homotetramer.</text>
</comment>
<feature type="binding site" evidence="6">
    <location>
        <position position="217"/>
    </location>
    <ligand>
        <name>AMP</name>
        <dbReference type="ChEBI" id="CHEBI:456215"/>
    </ligand>
</feature>
<evidence type="ECO:0000256" key="5">
    <source>
        <dbReference type="ARBA" id="ARBA00023239"/>
    </source>
</evidence>
<keyword evidence="9" id="KW-1185">Reference proteome</keyword>
<dbReference type="GO" id="GO:0052856">
    <property type="term" value="F:NAD(P)HX epimerase activity"/>
    <property type="evidence" value="ECO:0007669"/>
    <property type="project" value="TreeGrafter"/>
</dbReference>
<comment type="similarity">
    <text evidence="6">Belongs to the NnrD/CARKD family.</text>
</comment>
<keyword evidence="3 6" id="KW-0521">NADP</keyword>
<protein>
    <recommendedName>
        <fullName evidence="6">ADP-dependent (S)-NAD(P)H-hydrate dehydratase</fullName>
        <ecNumber evidence="6">4.2.1.136</ecNumber>
    </recommendedName>
    <alternativeName>
        <fullName evidence="6">ADP-dependent NAD(P)HX dehydratase</fullName>
    </alternativeName>
</protein>
<dbReference type="GO" id="GO:0046496">
    <property type="term" value="P:nicotinamide nucleotide metabolic process"/>
    <property type="evidence" value="ECO:0007669"/>
    <property type="project" value="UniProtKB-UniRule"/>
</dbReference>
<dbReference type="Pfam" id="PF01256">
    <property type="entry name" value="Carb_kinase"/>
    <property type="match status" value="1"/>
</dbReference>
<gene>
    <name evidence="6" type="primary">nnrD</name>
    <name evidence="8" type="ORF">SOFFGTOCOR_0330</name>
</gene>
<keyword evidence="1 6" id="KW-0547">Nucleotide-binding</keyword>
<feature type="binding site" evidence="6">
    <location>
        <begin position="188"/>
        <end position="192"/>
    </location>
    <ligand>
        <name>AMP</name>
        <dbReference type="ChEBI" id="CHEBI:456215"/>
    </ligand>
</feature>
<keyword evidence="5 6" id="KW-0456">Lyase</keyword>
<dbReference type="GO" id="GO:0005524">
    <property type="term" value="F:ATP binding"/>
    <property type="evidence" value="ECO:0007669"/>
    <property type="project" value="UniProtKB-KW"/>
</dbReference>
<evidence type="ECO:0000256" key="2">
    <source>
        <dbReference type="ARBA" id="ARBA00022840"/>
    </source>
</evidence>
<keyword evidence="4 6" id="KW-0520">NAD</keyword>
<feature type="binding site" evidence="6">
    <location>
        <position position="102"/>
    </location>
    <ligand>
        <name>(6S)-NADPHX</name>
        <dbReference type="ChEBI" id="CHEBI:64076"/>
    </ligand>
</feature>
<comment type="function">
    <text evidence="6">Catalyzes the dehydration of the S-form of NAD(P)HX at the expense of ADP, which is converted to AMP. Together with NAD(P)HX epimerase, which catalyzes the epimerization of the S- and R-forms, the enzyme allows the repair of both epimers of NAD(P)HX, a damaged form of NAD(P)H that is a result of enzymatic or heat-dependent hydration.</text>
</comment>
<dbReference type="CDD" id="cd01171">
    <property type="entry name" value="YXKO-related"/>
    <property type="match status" value="1"/>
</dbReference>
<reference evidence="9" key="1">
    <citation type="submission" date="2015-05" db="EMBL/GenBank/DDBJ databases">
        <authorList>
            <person name="Manzano-Marin A."/>
        </authorList>
    </citation>
    <scope>NUCLEOTIDE SEQUENCE [LARGE SCALE GENOMIC DNA]</scope>
    <source>
        <strain evidence="9">officinalis</strain>
    </source>
</reference>
<sequence>MKSINGYIIKTQYPVLNKKRPVDAHKGVFGTLGIIGGSYGMSGAIVLSGSAALKVGCGKVILGFNQSTIPLVFIESIPELIFKKIDDLIDDLFITVLVIGPGLGNKNTSFLLPKTIFSFTKKIIILDADALNILSLTKDVVLKKNFIITPHPKEAARLLKTTVSKIQFDRKKAVLMLSEKYSCWVVLKGYRTLIASPNGETWCNYSGNVCLATSGTGDVLSGIIGGLLAQQLPIQEAVCGGVWLHGAAADKSVASGIGPIGLIAHEIIDFIRIIRNELIN</sequence>
<evidence type="ECO:0000256" key="4">
    <source>
        <dbReference type="ARBA" id="ARBA00023027"/>
    </source>
</evidence>